<dbReference type="Proteomes" id="UP000240317">
    <property type="component" value="Unassembled WGS sequence"/>
</dbReference>
<reference evidence="2 3" key="1">
    <citation type="submission" date="2018-03" db="EMBL/GenBank/DDBJ databases">
        <title>Draft genome of Deinococcus sp. OD32.</title>
        <authorList>
            <person name="Wang X.-P."/>
            <person name="Du Z.-J."/>
        </authorList>
    </citation>
    <scope>NUCLEOTIDE SEQUENCE [LARGE SCALE GENOMIC DNA]</scope>
    <source>
        <strain evidence="2 3">OD32</strain>
    </source>
</reference>
<comment type="caution">
    <text evidence="2">The sequence shown here is derived from an EMBL/GenBank/DDBJ whole genome shotgun (WGS) entry which is preliminary data.</text>
</comment>
<accession>A0A2T3W3R8</accession>
<proteinExistence type="predicted"/>
<evidence type="ECO:0000256" key="1">
    <source>
        <dbReference type="SAM" id="SignalP"/>
    </source>
</evidence>
<sequence>MTLNVLTSRSFFNAALVTLVCTACTATPAVVVNVTNRAASDITNVRMEAGGQVLQTAALQPGQTQSFTLKVQRDSDVVLTFMRGGQPHTVKANTYLTHGMRGQVDLTLTPAWSVTAESKLRTGWF</sequence>
<gene>
    <name evidence="2" type="ORF">C8263_17330</name>
</gene>
<dbReference type="AlphaFoldDB" id="A0A2T3W3R8"/>
<feature type="signal peptide" evidence="1">
    <location>
        <begin position="1"/>
        <end position="28"/>
    </location>
</feature>
<evidence type="ECO:0000313" key="2">
    <source>
        <dbReference type="EMBL" id="PTA66548.1"/>
    </source>
</evidence>
<evidence type="ECO:0008006" key="4">
    <source>
        <dbReference type="Google" id="ProtNLM"/>
    </source>
</evidence>
<protein>
    <recommendedName>
        <fullName evidence="4">EfeO-type cupredoxin-like domain-containing protein</fullName>
    </recommendedName>
</protein>
<keyword evidence="3" id="KW-1185">Reference proteome</keyword>
<evidence type="ECO:0000313" key="3">
    <source>
        <dbReference type="Proteomes" id="UP000240317"/>
    </source>
</evidence>
<keyword evidence="1" id="KW-0732">Signal</keyword>
<dbReference type="EMBL" id="PYSV01000026">
    <property type="protein sequence ID" value="PTA66548.1"/>
    <property type="molecule type" value="Genomic_DNA"/>
</dbReference>
<organism evidence="2 3">
    <name type="scientific">Deinococcus arcticus</name>
    <dbReference type="NCBI Taxonomy" id="2136176"/>
    <lineage>
        <taxon>Bacteria</taxon>
        <taxon>Thermotogati</taxon>
        <taxon>Deinococcota</taxon>
        <taxon>Deinococci</taxon>
        <taxon>Deinococcales</taxon>
        <taxon>Deinococcaceae</taxon>
        <taxon>Deinococcus</taxon>
    </lineage>
</organism>
<name>A0A2T3W3R8_9DEIO</name>
<feature type="chain" id="PRO_5015725244" description="EfeO-type cupredoxin-like domain-containing protein" evidence="1">
    <location>
        <begin position="29"/>
        <end position="125"/>
    </location>
</feature>